<dbReference type="STRING" id="57577.A0A2K3N9L5"/>
<dbReference type="PANTHER" id="PTHR31100:SF14">
    <property type="entry name" value="AT-HOOK MOTIF NUCLEAR-LOCALIZED PROTEIN 15"/>
    <property type="match status" value="1"/>
</dbReference>
<feature type="compositionally biased region" description="Polar residues" evidence="5">
    <location>
        <begin position="17"/>
        <end position="27"/>
    </location>
</feature>
<feature type="region of interest" description="Disordered" evidence="5">
    <location>
        <begin position="17"/>
        <end position="81"/>
    </location>
</feature>
<dbReference type="Proteomes" id="UP000236291">
    <property type="component" value="Unassembled WGS sequence"/>
</dbReference>
<dbReference type="InterPro" id="IPR014476">
    <property type="entry name" value="AHL15-29"/>
</dbReference>
<evidence type="ECO:0000259" key="6">
    <source>
        <dbReference type="PROSITE" id="PS51742"/>
    </source>
</evidence>
<protein>
    <recommendedName>
        <fullName evidence="6">PPC domain-containing protein</fullName>
    </recommendedName>
</protein>
<dbReference type="InterPro" id="IPR005175">
    <property type="entry name" value="PPC_dom"/>
</dbReference>
<evidence type="ECO:0000313" key="8">
    <source>
        <dbReference type="Proteomes" id="UP000236291"/>
    </source>
</evidence>
<feature type="region of interest" description="Disordered" evidence="5">
    <location>
        <begin position="251"/>
        <end position="272"/>
    </location>
</feature>
<dbReference type="Gene3D" id="3.30.1330.80">
    <property type="entry name" value="Hypothetical protein, similar to alpha- acetolactate decarboxylase, domain 2"/>
    <property type="match status" value="1"/>
</dbReference>
<dbReference type="PROSITE" id="PS51742">
    <property type="entry name" value="PPC"/>
    <property type="match status" value="1"/>
</dbReference>
<sequence>MANWLNRVGLRRDQDFENNSGIVTPTLSNNSNSNTVNINGNVNGEGENSTGRVSSGQNTGSGGRRPRGRPPGSRNKAKPPVVITRETPNALRSHILEIADGNDIVACISNFANVRHRGVSIHCGSGAVSNVTLRQRSDPTGNMLALAGRYELVSLSGAFLPPPSPPSATGLSVYITGAHGQLIGGIVVGGLVACGPVMIVASTFANATYERLPLAIEEEQEANMQEINNINHVINNNIGINGIINNHNNDGGSGSGSGASGSASGSGGGGGATSHGLAEYNLNPNLLHNGVGHPRAHDVFWRPPPGF</sequence>
<dbReference type="AlphaFoldDB" id="A0A2K3N9L5"/>
<reference evidence="7 8" key="2">
    <citation type="journal article" date="2017" name="Front. Plant Sci.">
        <title>Gene Classification and Mining of Molecular Markers Useful in Red Clover (Trifolium pratense) Breeding.</title>
        <authorList>
            <person name="Istvanek J."/>
            <person name="Dluhosova J."/>
            <person name="Dluhos P."/>
            <person name="Patkova L."/>
            <person name="Nedelnik J."/>
            <person name="Repkova J."/>
        </authorList>
    </citation>
    <scope>NUCLEOTIDE SEQUENCE [LARGE SCALE GENOMIC DNA]</scope>
    <source>
        <strain evidence="8">cv. Tatra</strain>
        <tissue evidence="7">Young leaves</tissue>
    </source>
</reference>
<evidence type="ECO:0000256" key="5">
    <source>
        <dbReference type="SAM" id="MobiDB-lite"/>
    </source>
</evidence>
<keyword evidence="4" id="KW-0539">Nucleus</keyword>
<dbReference type="CDD" id="cd11378">
    <property type="entry name" value="DUF296"/>
    <property type="match status" value="1"/>
</dbReference>
<comment type="caution">
    <text evidence="7">The sequence shown here is derived from an EMBL/GenBank/DDBJ whole genome shotgun (WGS) entry which is preliminary data.</text>
</comment>
<dbReference type="GO" id="GO:0003680">
    <property type="term" value="F:minor groove of adenine-thymine-rich DNA binding"/>
    <property type="evidence" value="ECO:0007669"/>
    <property type="project" value="InterPro"/>
</dbReference>
<feature type="compositionally biased region" description="Low complexity" evidence="5">
    <location>
        <begin position="28"/>
        <end position="51"/>
    </location>
</feature>
<feature type="domain" description="PPC" evidence="6">
    <location>
        <begin position="88"/>
        <end position="228"/>
    </location>
</feature>
<gene>
    <name evidence="7" type="ORF">L195_g023004</name>
</gene>
<dbReference type="SUPFAM" id="SSF117856">
    <property type="entry name" value="AF0104/ALDC/Ptd012-like"/>
    <property type="match status" value="1"/>
</dbReference>
<evidence type="ECO:0000256" key="3">
    <source>
        <dbReference type="ARBA" id="ARBA00023163"/>
    </source>
</evidence>
<keyword evidence="1" id="KW-0805">Transcription regulation</keyword>
<dbReference type="OrthoDB" id="2156856at2759"/>
<organism evidence="7 8">
    <name type="scientific">Trifolium pratense</name>
    <name type="common">Red clover</name>
    <dbReference type="NCBI Taxonomy" id="57577"/>
    <lineage>
        <taxon>Eukaryota</taxon>
        <taxon>Viridiplantae</taxon>
        <taxon>Streptophyta</taxon>
        <taxon>Embryophyta</taxon>
        <taxon>Tracheophyta</taxon>
        <taxon>Spermatophyta</taxon>
        <taxon>Magnoliopsida</taxon>
        <taxon>eudicotyledons</taxon>
        <taxon>Gunneridae</taxon>
        <taxon>Pentapetalae</taxon>
        <taxon>rosids</taxon>
        <taxon>fabids</taxon>
        <taxon>Fabales</taxon>
        <taxon>Fabaceae</taxon>
        <taxon>Papilionoideae</taxon>
        <taxon>50 kb inversion clade</taxon>
        <taxon>NPAAA clade</taxon>
        <taxon>Hologalegina</taxon>
        <taxon>IRL clade</taxon>
        <taxon>Trifolieae</taxon>
        <taxon>Trifolium</taxon>
    </lineage>
</organism>
<evidence type="ECO:0000256" key="4">
    <source>
        <dbReference type="ARBA" id="ARBA00023242"/>
    </source>
</evidence>
<keyword evidence="2" id="KW-0238">DNA-binding</keyword>
<proteinExistence type="predicted"/>
<dbReference type="GO" id="GO:0005634">
    <property type="term" value="C:nucleus"/>
    <property type="evidence" value="ECO:0007669"/>
    <property type="project" value="TreeGrafter"/>
</dbReference>
<keyword evidence="3" id="KW-0804">Transcription</keyword>
<dbReference type="EMBL" id="ASHM01018092">
    <property type="protein sequence ID" value="PNX99735.1"/>
    <property type="molecule type" value="Genomic_DNA"/>
</dbReference>
<reference evidence="7 8" key="1">
    <citation type="journal article" date="2014" name="Am. J. Bot.">
        <title>Genome assembly and annotation for red clover (Trifolium pratense; Fabaceae).</title>
        <authorList>
            <person name="Istvanek J."/>
            <person name="Jaros M."/>
            <person name="Krenek A."/>
            <person name="Repkova J."/>
        </authorList>
    </citation>
    <scope>NUCLEOTIDE SEQUENCE [LARGE SCALE GENOMIC DNA]</scope>
    <source>
        <strain evidence="8">cv. Tatra</strain>
        <tissue evidence="7">Young leaves</tissue>
    </source>
</reference>
<dbReference type="PANTHER" id="PTHR31100">
    <property type="entry name" value="AT-HOOK MOTIF NUCLEAR-LOCALIZED PROTEIN 15"/>
    <property type="match status" value="1"/>
</dbReference>
<evidence type="ECO:0000313" key="7">
    <source>
        <dbReference type="EMBL" id="PNX99735.1"/>
    </source>
</evidence>
<dbReference type="GO" id="GO:0003700">
    <property type="term" value="F:DNA-binding transcription factor activity"/>
    <property type="evidence" value="ECO:0007669"/>
    <property type="project" value="TreeGrafter"/>
</dbReference>
<name>A0A2K3N9L5_TRIPR</name>
<evidence type="ECO:0000256" key="1">
    <source>
        <dbReference type="ARBA" id="ARBA00023015"/>
    </source>
</evidence>
<accession>A0A2K3N9L5</accession>
<evidence type="ECO:0000256" key="2">
    <source>
        <dbReference type="ARBA" id="ARBA00023125"/>
    </source>
</evidence>
<dbReference type="Pfam" id="PF03479">
    <property type="entry name" value="PCC"/>
    <property type="match status" value="1"/>
</dbReference>